<feature type="domain" description="GATA-type" evidence="8">
    <location>
        <begin position="447"/>
        <end position="482"/>
    </location>
</feature>
<evidence type="ECO:0000256" key="3">
    <source>
        <dbReference type="ARBA" id="ARBA00022833"/>
    </source>
</evidence>
<sequence>MAATHHSALSLPPPANMERLPSIKELHFSYHRAPPGQPNAAPQNGPEHQQPPPQPAHPPARHENVSWGRAPPPSHPSAGQHSPTMPPPPDHPRQSQQSQQQQQSHKQQDAAYAKQGHPYASQAQLPHGPAPPQRQRTDPSQSSSKRGRSSSTVSASSGRSPHTAYPPGYPQQSPSPFHQVPGAQTPQPPPEPVQQQPPYQPPTSSSAYAYPPQTSQQMAGRQPYPPQAPPQHHQPASRPPAQYHAPQQSQEPWQAPPPAQQPPHQPPPHQPYQQQPPQFENFTRTTPIVPAPVEPRTAVAAPPAPAMADQERVHRDGVLQQIMQYCQMLLGFASKCQQGSQPAPAELRDMTNFAALIVRLLEDLRRVAIPDEKREPIPAPEDSRPPKRPWEDLARDDQNHHPEFSEENGSSTAEQDMEIIRSKRATSSGQSTPGQPKSKYRKRSQRATPPGKCHSCNIRETPEWRRGPDGARTLCNACGLHYAKLMRKRDKALGADGKPIPIDLQTLRASTASSRGNMDANGESSSQGPPLPQSAQQQQQPPQQQQHAQGVAPAQYDTKPGQHPQDGHHHPPPHTAYHLMPGSGQSSPTAGPPPAPPPHMMQPPPRHAHEQAVGGGVPPPPWYVPEQDGAYARSSHPRGSPQ</sequence>
<feature type="compositionally biased region" description="Low complexity" evidence="7">
    <location>
        <begin position="170"/>
        <end position="185"/>
    </location>
</feature>
<feature type="compositionally biased region" description="Low complexity" evidence="7">
    <location>
        <begin position="193"/>
        <end position="213"/>
    </location>
</feature>
<feature type="region of interest" description="Disordered" evidence="7">
    <location>
        <begin position="513"/>
        <end position="642"/>
    </location>
</feature>
<feature type="compositionally biased region" description="Polar residues" evidence="7">
    <location>
        <begin position="425"/>
        <end position="435"/>
    </location>
</feature>
<dbReference type="Pfam" id="PF00320">
    <property type="entry name" value="GATA"/>
    <property type="match status" value="1"/>
</dbReference>
<evidence type="ECO:0000256" key="2">
    <source>
        <dbReference type="ARBA" id="ARBA00022771"/>
    </source>
</evidence>
<feature type="compositionally biased region" description="Low complexity" evidence="7">
    <location>
        <begin position="140"/>
        <end position="160"/>
    </location>
</feature>
<comment type="caution">
    <text evidence="9">The sequence shown here is derived from an EMBL/GenBank/DDBJ whole genome shotgun (WGS) entry which is preliminary data.</text>
</comment>
<feature type="compositionally biased region" description="Low complexity" evidence="7">
    <location>
        <begin position="94"/>
        <end position="105"/>
    </location>
</feature>
<gene>
    <name evidence="9" type="ORF">PsYK624_107100</name>
</gene>
<feature type="compositionally biased region" description="Low complexity" evidence="7">
    <location>
        <begin position="38"/>
        <end position="48"/>
    </location>
</feature>
<dbReference type="SMART" id="SM00401">
    <property type="entry name" value="ZnF_GATA"/>
    <property type="match status" value="1"/>
</dbReference>
<evidence type="ECO:0000313" key="10">
    <source>
        <dbReference type="Proteomes" id="UP000703269"/>
    </source>
</evidence>
<accession>A0A9P3LGP8</accession>
<dbReference type="InterPro" id="IPR013088">
    <property type="entry name" value="Znf_NHR/GATA"/>
</dbReference>
<dbReference type="AlphaFoldDB" id="A0A9P3LGP8"/>
<dbReference type="GO" id="GO:0008270">
    <property type="term" value="F:zinc ion binding"/>
    <property type="evidence" value="ECO:0007669"/>
    <property type="project" value="UniProtKB-KW"/>
</dbReference>
<feature type="compositionally biased region" description="Basic and acidic residues" evidence="7">
    <location>
        <begin position="460"/>
        <end position="469"/>
    </location>
</feature>
<keyword evidence="2 6" id="KW-0863">Zinc-finger</keyword>
<dbReference type="SUPFAM" id="SSF57716">
    <property type="entry name" value="Glucocorticoid receptor-like (DNA-binding domain)"/>
    <property type="match status" value="1"/>
</dbReference>
<keyword evidence="3" id="KW-0862">Zinc</keyword>
<dbReference type="GO" id="GO:0043565">
    <property type="term" value="F:sequence-specific DNA binding"/>
    <property type="evidence" value="ECO:0007669"/>
    <property type="project" value="InterPro"/>
</dbReference>
<dbReference type="EMBL" id="BPQB01000041">
    <property type="protein sequence ID" value="GJE94540.1"/>
    <property type="molecule type" value="Genomic_DNA"/>
</dbReference>
<evidence type="ECO:0000256" key="5">
    <source>
        <dbReference type="ARBA" id="ARBA00023163"/>
    </source>
</evidence>
<keyword evidence="5" id="KW-0804">Transcription</keyword>
<feature type="compositionally biased region" description="Basic and acidic residues" evidence="7">
    <location>
        <begin position="371"/>
        <end position="404"/>
    </location>
</feature>
<feature type="compositionally biased region" description="Pro residues" evidence="7">
    <location>
        <begin position="254"/>
        <end position="270"/>
    </location>
</feature>
<evidence type="ECO:0000259" key="8">
    <source>
        <dbReference type="PROSITE" id="PS50114"/>
    </source>
</evidence>
<dbReference type="PROSITE" id="PS00344">
    <property type="entry name" value="GATA_ZN_FINGER_1"/>
    <property type="match status" value="1"/>
</dbReference>
<evidence type="ECO:0000256" key="6">
    <source>
        <dbReference type="PROSITE-ProRule" id="PRU00094"/>
    </source>
</evidence>
<reference evidence="9 10" key="1">
    <citation type="submission" date="2021-08" db="EMBL/GenBank/DDBJ databases">
        <title>Draft Genome Sequence of Phanerochaete sordida strain YK-624.</title>
        <authorList>
            <person name="Mori T."/>
            <person name="Dohra H."/>
            <person name="Suzuki T."/>
            <person name="Kawagishi H."/>
            <person name="Hirai H."/>
        </authorList>
    </citation>
    <scope>NUCLEOTIDE SEQUENCE [LARGE SCALE GENOMIC DNA]</scope>
    <source>
        <strain evidence="9 10">YK-624</strain>
    </source>
</reference>
<feature type="compositionally biased region" description="Low complexity" evidence="7">
    <location>
        <begin position="524"/>
        <end position="555"/>
    </location>
</feature>
<dbReference type="PROSITE" id="PS50114">
    <property type="entry name" value="GATA_ZN_FINGER_2"/>
    <property type="match status" value="1"/>
</dbReference>
<feature type="region of interest" description="Disordered" evidence="7">
    <location>
        <begin position="1"/>
        <end position="311"/>
    </location>
</feature>
<dbReference type="PANTHER" id="PTHR47172:SF24">
    <property type="entry name" value="GATA ZINC FINGER DOMAIN-CONTAINING PROTEIN 14-RELATED"/>
    <property type="match status" value="1"/>
</dbReference>
<keyword evidence="4" id="KW-0805">Transcription regulation</keyword>
<feature type="compositionally biased region" description="Pro residues" evidence="7">
    <location>
        <begin position="49"/>
        <end position="58"/>
    </location>
</feature>
<dbReference type="Proteomes" id="UP000703269">
    <property type="component" value="Unassembled WGS sequence"/>
</dbReference>
<organism evidence="9 10">
    <name type="scientific">Phanerochaete sordida</name>
    <dbReference type="NCBI Taxonomy" id="48140"/>
    <lineage>
        <taxon>Eukaryota</taxon>
        <taxon>Fungi</taxon>
        <taxon>Dikarya</taxon>
        <taxon>Basidiomycota</taxon>
        <taxon>Agaricomycotina</taxon>
        <taxon>Agaricomycetes</taxon>
        <taxon>Polyporales</taxon>
        <taxon>Phanerochaetaceae</taxon>
        <taxon>Phanerochaete</taxon>
    </lineage>
</organism>
<dbReference type="OrthoDB" id="2162994at2759"/>
<feature type="region of interest" description="Disordered" evidence="7">
    <location>
        <begin position="371"/>
        <end position="470"/>
    </location>
</feature>
<dbReference type="GO" id="GO:0006355">
    <property type="term" value="P:regulation of DNA-templated transcription"/>
    <property type="evidence" value="ECO:0007669"/>
    <property type="project" value="InterPro"/>
</dbReference>
<dbReference type="CDD" id="cd00202">
    <property type="entry name" value="ZnF_GATA"/>
    <property type="match status" value="1"/>
</dbReference>
<evidence type="ECO:0000256" key="7">
    <source>
        <dbReference type="SAM" id="MobiDB-lite"/>
    </source>
</evidence>
<dbReference type="InterPro" id="IPR000679">
    <property type="entry name" value="Znf_GATA"/>
</dbReference>
<evidence type="ECO:0000256" key="1">
    <source>
        <dbReference type="ARBA" id="ARBA00022723"/>
    </source>
</evidence>
<dbReference type="Gene3D" id="3.30.50.10">
    <property type="entry name" value="Erythroid Transcription Factor GATA-1, subunit A"/>
    <property type="match status" value="1"/>
</dbReference>
<keyword evidence="10" id="KW-1185">Reference proteome</keyword>
<evidence type="ECO:0000256" key="4">
    <source>
        <dbReference type="ARBA" id="ARBA00023015"/>
    </source>
</evidence>
<feature type="compositionally biased region" description="Low complexity" evidence="7">
    <location>
        <begin position="230"/>
        <end position="253"/>
    </location>
</feature>
<protein>
    <submittedName>
        <fullName evidence="9">GATA zinc finger domain-containing protein</fullName>
    </submittedName>
</protein>
<name>A0A9P3LGP8_9APHY</name>
<evidence type="ECO:0000313" key="9">
    <source>
        <dbReference type="EMBL" id="GJE94540.1"/>
    </source>
</evidence>
<feature type="compositionally biased region" description="Pro residues" evidence="7">
    <location>
        <begin position="590"/>
        <end position="605"/>
    </location>
</feature>
<proteinExistence type="predicted"/>
<dbReference type="PANTHER" id="PTHR47172">
    <property type="entry name" value="OS01G0976800 PROTEIN"/>
    <property type="match status" value="1"/>
</dbReference>
<keyword evidence="1" id="KW-0479">Metal-binding</keyword>